<comment type="caution">
    <text evidence="5">The sequence shown here is derived from an EMBL/GenBank/DDBJ whole genome shotgun (WGS) entry which is preliminary data.</text>
</comment>
<name>A0A6C2C1N2_9LACO</name>
<proteinExistence type="predicted"/>
<evidence type="ECO:0000259" key="4">
    <source>
        <dbReference type="PROSITE" id="PS50995"/>
    </source>
</evidence>
<dbReference type="GO" id="GO:0003677">
    <property type="term" value="F:DNA binding"/>
    <property type="evidence" value="ECO:0007669"/>
    <property type="project" value="UniProtKB-KW"/>
</dbReference>
<dbReference type="GO" id="GO:0003700">
    <property type="term" value="F:DNA-binding transcription factor activity"/>
    <property type="evidence" value="ECO:0007669"/>
    <property type="project" value="InterPro"/>
</dbReference>
<dbReference type="PANTHER" id="PTHR42756">
    <property type="entry name" value="TRANSCRIPTIONAL REGULATOR, MARR"/>
    <property type="match status" value="1"/>
</dbReference>
<evidence type="ECO:0000313" key="5">
    <source>
        <dbReference type="EMBL" id="TYC47854.1"/>
    </source>
</evidence>
<dbReference type="SUPFAM" id="SSF46785">
    <property type="entry name" value="Winged helix' DNA-binding domain"/>
    <property type="match status" value="1"/>
</dbReference>
<dbReference type="InterPro" id="IPR036390">
    <property type="entry name" value="WH_DNA-bd_sf"/>
</dbReference>
<dbReference type="OrthoDB" id="6462103at2"/>
<dbReference type="PRINTS" id="PR00598">
    <property type="entry name" value="HTHMARR"/>
</dbReference>
<sequence>MPDLDLIANIHMLNDALNQKLNSNFRNPNINATNYFYLLKVQDNPGISQKDFKRIIFVHQTTITRAINHFEKLGYVITHQDPGDKRTFHLSLTDNGEKVANQIREDLLHTQNILNSSTIKIEMVMDVLEKLREDKN</sequence>
<evidence type="ECO:0000256" key="2">
    <source>
        <dbReference type="ARBA" id="ARBA00023125"/>
    </source>
</evidence>
<keyword evidence="3" id="KW-0804">Transcription</keyword>
<accession>A0A6C2C1N2</accession>
<dbReference type="EMBL" id="SDGZ01000028">
    <property type="protein sequence ID" value="TYC47854.1"/>
    <property type="molecule type" value="Genomic_DNA"/>
</dbReference>
<keyword evidence="1" id="KW-0805">Transcription regulation</keyword>
<dbReference type="PROSITE" id="PS50995">
    <property type="entry name" value="HTH_MARR_2"/>
    <property type="match status" value="1"/>
</dbReference>
<dbReference type="InterPro" id="IPR000835">
    <property type="entry name" value="HTH_MarR-typ"/>
</dbReference>
<dbReference type="Pfam" id="PF01047">
    <property type="entry name" value="MarR"/>
    <property type="match status" value="1"/>
</dbReference>
<dbReference type="AlphaFoldDB" id="A0A6C2C1N2"/>
<evidence type="ECO:0000313" key="6">
    <source>
        <dbReference type="Proteomes" id="UP000371977"/>
    </source>
</evidence>
<dbReference type="SMART" id="SM00347">
    <property type="entry name" value="HTH_MARR"/>
    <property type="match status" value="1"/>
</dbReference>
<reference evidence="5 6" key="1">
    <citation type="submission" date="2019-01" db="EMBL/GenBank/DDBJ databases">
        <title>Weissella sp. nov., a novel lactic acid bacterium isolated from animal feces.</title>
        <authorList>
            <person name="Wang L.-T."/>
        </authorList>
    </citation>
    <scope>NUCLEOTIDE SEQUENCE [LARGE SCALE GENOMIC DNA]</scope>
    <source>
        <strain evidence="5 6">8H-2</strain>
    </source>
</reference>
<dbReference type="RefSeq" id="WP_148623907.1">
    <property type="nucleotide sequence ID" value="NZ_SDGZ01000028.1"/>
</dbReference>
<dbReference type="Gene3D" id="1.10.10.10">
    <property type="entry name" value="Winged helix-like DNA-binding domain superfamily/Winged helix DNA-binding domain"/>
    <property type="match status" value="1"/>
</dbReference>
<evidence type="ECO:0000256" key="1">
    <source>
        <dbReference type="ARBA" id="ARBA00023015"/>
    </source>
</evidence>
<organism evidence="5 6">
    <name type="scientific">Weissella muntiaci</name>
    <dbReference type="NCBI Taxonomy" id="2508881"/>
    <lineage>
        <taxon>Bacteria</taxon>
        <taxon>Bacillati</taxon>
        <taxon>Bacillota</taxon>
        <taxon>Bacilli</taxon>
        <taxon>Lactobacillales</taxon>
        <taxon>Lactobacillaceae</taxon>
        <taxon>Weissella</taxon>
    </lineage>
</organism>
<evidence type="ECO:0000256" key="3">
    <source>
        <dbReference type="ARBA" id="ARBA00023163"/>
    </source>
</evidence>
<keyword evidence="6" id="KW-1185">Reference proteome</keyword>
<dbReference type="PANTHER" id="PTHR42756:SF2">
    <property type="entry name" value="MARR FAMILY REGULATORY PROTEIN"/>
    <property type="match status" value="1"/>
</dbReference>
<protein>
    <submittedName>
        <fullName evidence="5">MarR family transcriptional regulator</fullName>
    </submittedName>
</protein>
<feature type="domain" description="HTH marR-type" evidence="4">
    <location>
        <begin position="3"/>
        <end position="133"/>
    </location>
</feature>
<dbReference type="InterPro" id="IPR036388">
    <property type="entry name" value="WH-like_DNA-bd_sf"/>
</dbReference>
<gene>
    <name evidence="5" type="ORF">ESZ50_10900</name>
</gene>
<keyword evidence="2" id="KW-0238">DNA-binding</keyword>
<dbReference type="Proteomes" id="UP000371977">
    <property type="component" value="Unassembled WGS sequence"/>
</dbReference>